<accession>A0ABY1WS89</accession>
<feature type="transmembrane region" description="Helical" evidence="1">
    <location>
        <begin position="41"/>
        <end position="57"/>
    </location>
</feature>
<dbReference type="EMBL" id="SHLY01000002">
    <property type="protein sequence ID" value="TAA47603.1"/>
    <property type="molecule type" value="Genomic_DNA"/>
</dbReference>
<keyword evidence="3" id="KW-1185">Reference proteome</keyword>
<evidence type="ECO:0008006" key="4">
    <source>
        <dbReference type="Google" id="ProtNLM"/>
    </source>
</evidence>
<keyword evidence="1" id="KW-0812">Transmembrane</keyword>
<evidence type="ECO:0000313" key="2">
    <source>
        <dbReference type="EMBL" id="TAA47603.1"/>
    </source>
</evidence>
<evidence type="ECO:0000313" key="3">
    <source>
        <dbReference type="Proteomes" id="UP000292544"/>
    </source>
</evidence>
<keyword evidence="1" id="KW-1133">Transmembrane helix</keyword>
<reference evidence="3" key="1">
    <citation type="submission" date="2019-02" db="EMBL/GenBank/DDBJ databases">
        <title>Draft genome sequence of Muricauda sp. 176CP4-71.</title>
        <authorList>
            <person name="Park J.-S."/>
        </authorList>
    </citation>
    <scope>NUCLEOTIDE SEQUENCE [LARGE SCALE GENOMIC DNA]</scope>
    <source>
        <strain evidence="3">176GS2-150</strain>
    </source>
</reference>
<proteinExistence type="predicted"/>
<sequence>MKKISGSTFYYKKLFPSIWFGFLAFFLVTSFAAGAQQESKIFLIMPIFMAVFGFFLFKKLIWDLADEVFDEGDSLLFRKGKKEQRVQLKDIINISYAQMSSPEKVVLLVRSDGPIGKELAFNPPMKFNPFSKNSLVAKLIERVDRARNT</sequence>
<protein>
    <recommendedName>
        <fullName evidence="4">PH domain-containing protein</fullName>
    </recommendedName>
</protein>
<feature type="transmembrane region" description="Helical" evidence="1">
    <location>
        <begin position="14"/>
        <end position="35"/>
    </location>
</feature>
<gene>
    <name evidence="2" type="ORF">EXY25_10340</name>
</gene>
<comment type="caution">
    <text evidence="2">The sequence shown here is derived from an EMBL/GenBank/DDBJ whole genome shotgun (WGS) entry which is preliminary data.</text>
</comment>
<name>A0ABY1WS89_9GAMM</name>
<organism evidence="2 3">
    <name type="scientific">Corallincola spongiicola</name>
    <dbReference type="NCBI Taxonomy" id="2520508"/>
    <lineage>
        <taxon>Bacteria</taxon>
        <taxon>Pseudomonadati</taxon>
        <taxon>Pseudomonadota</taxon>
        <taxon>Gammaproteobacteria</taxon>
        <taxon>Alteromonadales</taxon>
        <taxon>Psychromonadaceae</taxon>
        <taxon>Corallincola</taxon>
    </lineage>
</organism>
<dbReference type="RefSeq" id="WP_130566666.1">
    <property type="nucleotide sequence ID" value="NZ_SHLY01000002.1"/>
</dbReference>
<keyword evidence="1" id="KW-0472">Membrane</keyword>
<dbReference type="Proteomes" id="UP000292544">
    <property type="component" value="Unassembled WGS sequence"/>
</dbReference>
<evidence type="ECO:0000256" key="1">
    <source>
        <dbReference type="SAM" id="Phobius"/>
    </source>
</evidence>